<protein>
    <recommendedName>
        <fullName evidence="3">Reverse transcriptase zinc-binding domain-containing protein</fullName>
    </recommendedName>
</protein>
<dbReference type="AlphaFoldDB" id="A0A7J0F3J6"/>
<proteinExistence type="predicted"/>
<reference evidence="1 2" key="1">
    <citation type="submission" date="2019-07" db="EMBL/GenBank/DDBJ databases">
        <title>De Novo Assembly of kiwifruit Actinidia rufa.</title>
        <authorList>
            <person name="Sugita-Konishi S."/>
            <person name="Sato K."/>
            <person name="Mori E."/>
            <person name="Abe Y."/>
            <person name="Kisaki G."/>
            <person name="Hamano K."/>
            <person name="Suezawa K."/>
            <person name="Otani M."/>
            <person name="Fukuda T."/>
            <person name="Manabe T."/>
            <person name="Gomi K."/>
            <person name="Tabuchi M."/>
            <person name="Akimitsu K."/>
            <person name="Kataoka I."/>
        </authorList>
    </citation>
    <scope>NUCLEOTIDE SEQUENCE [LARGE SCALE GENOMIC DNA]</scope>
    <source>
        <strain evidence="2">cv. Fuchu</strain>
    </source>
</reference>
<organism evidence="1 2">
    <name type="scientific">Actinidia rufa</name>
    <dbReference type="NCBI Taxonomy" id="165716"/>
    <lineage>
        <taxon>Eukaryota</taxon>
        <taxon>Viridiplantae</taxon>
        <taxon>Streptophyta</taxon>
        <taxon>Embryophyta</taxon>
        <taxon>Tracheophyta</taxon>
        <taxon>Spermatophyta</taxon>
        <taxon>Magnoliopsida</taxon>
        <taxon>eudicotyledons</taxon>
        <taxon>Gunneridae</taxon>
        <taxon>Pentapetalae</taxon>
        <taxon>asterids</taxon>
        <taxon>Ericales</taxon>
        <taxon>Actinidiaceae</taxon>
        <taxon>Actinidia</taxon>
    </lineage>
</organism>
<gene>
    <name evidence="1" type="ORF">Acr_08g0012050</name>
</gene>
<comment type="caution">
    <text evidence="1">The sequence shown here is derived from an EMBL/GenBank/DDBJ whole genome shotgun (WGS) entry which is preliminary data.</text>
</comment>
<evidence type="ECO:0000313" key="2">
    <source>
        <dbReference type="Proteomes" id="UP000585474"/>
    </source>
</evidence>
<keyword evidence="2" id="KW-1185">Reference proteome</keyword>
<dbReference type="Proteomes" id="UP000585474">
    <property type="component" value="Unassembled WGS sequence"/>
</dbReference>
<name>A0A7J0F3J6_9ERIC</name>
<dbReference type="EMBL" id="BJWL01000008">
    <property type="protein sequence ID" value="GFY92809.1"/>
    <property type="molecule type" value="Genomic_DNA"/>
</dbReference>
<evidence type="ECO:0008006" key="3">
    <source>
        <dbReference type="Google" id="ProtNLM"/>
    </source>
</evidence>
<sequence>MAAMGFPQQFIGWVATCVTTARFSVVINGELPGMDLKWSITYHPKCQALGALNVFYHISGLQPNVQKRAIYLSGVSMETTEEIKTIFPIPNGFLPVKYRGILGEFESLLKGFLWTGAALKKTGAKLQWSVVSSQFGEGIVRNLGSFLQARVSSIICNGDWVWPRQRNRAIMNIMAHTPKILSQILGEGNKVLWTPTADGRWAFMEWLCCWGRQDIKDRFQLNRKPSGWSIELHWATQNLVSSNFGNNLYQLVLSAAVHNIWGGRNARILNNRGRELDSVPKGIERDGDRCCTLKKVENTYIN</sequence>
<evidence type="ECO:0000313" key="1">
    <source>
        <dbReference type="EMBL" id="GFY92809.1"/>
    </source>
</evidence>
<accession>A0A7J0F3J6</accession>